<dbReference type="InterPro" id="IPR022085">
    <property type="entry name" value="OpdG"/>
</dbReference>
<evidence type="ECO:0000256" key="1">
    <source>
        <dbReference type="SAM" id="MobiDB-lite"/>
    </source>
</evidence>
<evidence type="ECO:0000313" key="3">
    <source>
        <dbReference type="Proteomes" id="UP000002499"/>
    </source>
</evidence>
<dbReference type="Pfam" id="PF12311">
    <property type="entry name" value="DUF3632"/>
    <property type="match status" value="1"/>
</dbReference>
<evidence type="ECO:0000313" key="2">
    <source>
        <dbReference type="EMBL" id="EFY90536.1"/>
    </source>
</evidence>
<feature type="region of interest" description="Disordered" evidence="1">
    <location>
        <begin position="49"/>
        <end position="86"/>
    </location>
</feature>
<dbReference type="OrthoDB" id="3350591at2759"/>
<feature type="compositionally biased region" description="Polar residues" evidence="1">
    <location>
        <begin position="50"/>
        <end position="62"/>
    </location>
</feature>
<dbReference type="STRING" id="655827.E9E0Y2"/>
<dbReference type="eggNOG" id="ENOG502S7Q5">
    <property type="taxonomic scope" value="Eukaryota"/>
</dbReference>
<protein>
    <submittedName>
        <fullName evidence="2">Uncharacterized protein</fullName>
    </submittedName>
</protein>
<dbReference type="OMA" id="GLCPERW"/>
<dbReference type="PANTHER" id="PTHR38797">
    <property type="entry name" value="NUCLEAR PORE COMPLEX PROTEIN NUP85-RELATED"/>
    <property type="match status" value="1"/>
</dbReference>
<dbReference type="InterPro" id="IPR053204">
    <property type="entry name" value="Oxopyrrolidines_Biosynth-assoc"/>
</dbReference>
<dbReference type="Proteomes" id="UP000002499">
    <property type="component" value="Unassembled WGS sequence"/>
</dbReference>
<organism evidence="3">
    <name type="scientific">Metarhizium acridum (strain CQMa 102)</name>
    <dbReference type="NCBI Taxonomy" id="655827"/>
    <lineage>
        <taxon>Eukaryota</taxon>
        <taxon>Fungi</taxon>
        <taxon>Dikarya</taxon>
        <taxon>Ascomycota</taxon>
        <taxon>Pezizomycotina</taxon>
        <taxon>Sordariomycetes</taxon>
        <taxon>Hypocreomycetidae</taxon>
        <taxon>Hypocreales</taxon>
        <taxon>Clavicipitaceae</taxon>
        <taxon>Metarhizium</taxon>
    </lineage>
</organism>
<keyword evidence="3" id="KW-1185">Reference proteome</keyword>
<dbReference type="InParanoid" id="E9E0Y2"/>
<dbReference type="HOGENOM" id="CLU_035263_2_1_1"/>
<sequence length="368" mass="40687">MSSATHPPSLLSPIRLQQAKKSTWLVRGTIRNDSNFNLLSSAPYTKPFPSFTTIQTRRPTSNRAPPFPIASAPPSSSKRRRRFTQAPAMSSPIDISALSKDSSSEYEAKIISILSNAINELPPTELSAETTAGEIDKLYPSDVSAAEGFLWSFWTLLVAVAKKIPADDPRQQLLVTTVAKLKSKRDQEVEMWGQKTRVWSELPMLGPVMRDEWNCSVVVVSPDFDGSEKDNATIQEWISLNSFAARIYGASLQPWVNLGIWELRSGLEEAPEDRPNAKDTRIATAYEWIVHAGKELYANGRQAQQLDAMEQRALKPGSLLKIEASGLSNDRWSFWRERIGVLGAGAGSGVAKEKAQKALETMKEIEGS</sequence>
<dbReference type="EMBL" id="GL698490">
    <property type="protein sequence ID" value="EFY90536.1"/>
    <property type="molecule type" value="Genomic_DNA"/>
</dbReference>
<proteinExistence type="predicted"/>
<accession>E9E0Y2</accession>
<dbReference type="PANTHER" id="PTHR38797:SF4">
    <property type="entry name" value="NUCLEAR PORE COMPLEX PROTEIN NUP85"/>
    <property type="match status" value="1"/>
</dbReference>
<reference evidence="2 3" key="1">
    <citation type="journal article" date="2011" name="PLoS Genet.">
        <title>Genome sequencing and comparative transcriptomics of the model entomopathogenic fungi Metarhizium anisopliae and M. acridum.</title>
        <authorList>
            <person name="Gao Q."/>
            <person name="Jin K."/>
            <person name="Ying S.H."/>
            <person name="Zhang Y."/>
            <person name="Xiao G."/>
            <person name="Shang Y."/>
            <person name="Duan Z."/>
            <person name="Hu X."/>
            <person name="Xie X.Q."/>
            <person name="Zhou G."/>
            <person name="Peng G."/>
            <person name="Luo Z."/>
            <person name="Huang W."/>
            <person name="Wang B."/>
            <person name="Fang W."/>
            <person name="Wang S."/>
            <person name="Zhong Y."/>
            <person name="Ma L.J."/>
            <person name="St Leger R.J."/>
            <person name="Zhao G.P."/>
            <person name="Pei Y."/>
            <person name="Feng M.G."/>
            <person name="Xia Y."/>
            <person name="Wang C."/>
        </authorList>
    </citation>
    <scope>NUCLEOTIDE SEQUENCE [LARGE SCALE GENOMIC DNA]</scope>
    <source>
        <strain evidence="2 3">CQMa 102</strain>
    </source>
</reference>
<gene>
    <name evidence="2" type="ORF">MAC_03530</name>
</gene>
<name>E9E0Y2_METAQ</name>
<dbReference type="AlphaFoldDB" id="E9E0Y2"/>